<evidence type="ECO:0000313" key="3">
    <source>
        <dbReference type="Proteomes" id="UP000198211"/>
    </source>
</evidence>
<feature type="signal peptide" evidence="1">
    <location>
        <begin position="1"/>
        <end position="23"/>
    </location>
</feature>
<proteinExistence type="predicted"/>
<keyword evidence="1" id="KW-0732">Signal</keyword>
<sequence>MRFQVWLLMVMIISLCAPPNVLAIEVDEYWPVKSKYPDSRITDTLAISKRYLRGIEEIATVHQPNTLDSTDEERAVTMPTGLSNAVSKVAEWVHKKLIQVIKLVAGRSAADKIEMKLTNNVYFPSLYRMKATPEYFLNRARQQVDPIKKINEEEAAKQFAAWIAKNHP</sequence>
<evidence type="ECO:0000256" key="1">
    <source>
        <dbReference type="SAM" id="SignalP"/>
    </source>
</evidence>
<dbReference type="AlphaFoldDB" id="A0A225WHE8"/>
<protein>
    <submittedName>
        <fullName evidence="2">RxLR effector protein</fullName>
    </submittedName>
</protein>
<dbReference type="Proteomes" id="UP000198211">
    <property type="component" value="Unassembled WGS sequence"/>
</dbReference>
<dbReference type="EMBL" id="NBNE01000957">
    <property type="protein sequence ID" value="OWZ16300.1"/>
    <property type="molecule type" value="Genomic_DNA"/>
</dbReference>
<evidence type="ECO:0000313" key="2">
    <source>
        <dbReference type="EMBL" id="OWZ16300.1"/>
    </source>
</evidence>
<gene>
    <name evidence="2" type="ORF">PHMEG_0009921</name>
</gene>
<feature type="chain" id="PRO_5012081738" evidence="1">
    <location>
        <begin position="24"/>
        <end position="168"/>
    </location>
</feature>
<comment type="caution">
    <text evidence="2">The sequence shown here is derived from an EMBL/GenBank/DDBJ whole genome shotgun (WGS) entry which is preliminary data.</text>
</comment>
<accession>A0A225WHE8</accession>
<reference evidence="3" key="1">
    <citation type="submission" date="2017-03" db="EMBL/GenBank/DDBJ databases">
        <title>Phytopthora megakarya and P. palmivora, two closely related causual agents of cacao black pod achieved similar genome size and gene model numbers by different mechanisms.</title>
        <authorList>
            <person name="Ali S."/>
            <person name="Shao J."/>
            <person name="Larry D.J."/>
            <person name="Kronmiller B."/>
            <person name="Shen D."/>
            <person name="Strem M.D."/>
            <person name="Melnick R.L."/>
            <person name="Guiltinan M.J."/>
            <person name="Tyler B.M."/>
            <person name="Meinhardt L.W."/>
            <person name="Bailey B.A."/>
        </authorList>
    </citation>
    <scope>NUCLEOTIDE SEQUENCE [LARGE SCALE GENOMIC DNA]</scope>
    <source>
        <strain evidence="3">zdho120</strain>
    </source>
</reference>
<keyword evidence="3" id="KW-1185">Reference proteome</keyword>
<organism evidence="2 3">
    <name type="scientific">Phytophthora megakarya</name>
    <dbReference type="NCBI Taxonomy" id="4795"/>
    <lineage>
        <taxon>Eukaryota</taxon>
        <taxon>Sar</taxon>
        <taxon>Stramenopiles</taxon>
        <taxon>Oomycota</taxon>
        <taxon>Peronosporomycetes</taxon>
        <taxon>Peronosporales</taxon>
        <taxon>Peronosporaceae</taxon>
        <taxon>Phytophthora</taxon>
    </lineage>
</organism>
<name>A0A225WHE8_9STRA</name>